<sequence length="392" mass="40916">MSALLRSPRFSAIALLTAAVLGLVAANSPLGPGLERALDAHSPWGAIGLDLSVSHWISDGLLAVFFLLVAIELKQELVAGELSNPKTAVIPAIAAVGGVVVPAGIYLAVTVGTPYQHGWPIPTATDIAFALGLLAMFGRGLPSTVRVFLLALAVLDDLIAIVIIAVVFAHDTDFLSLAGAVVVLALFWLLGRRLGRSDGRRGLLIAAMVVLGLLAWWLVYHSGVHATIAGVALGLLLPRPSGHTVYERVEPWSNGLVLPVFAFASAAVVIPDVGPAELSPTFWAVVLALPVGKVVGITVFGSIATRIFRAPGRSTLSFGSIVTVSVLGGIGFTVSLLMNELAFARNEEILDEGVLAVLVGSGIAMVASAVVVSLRARRYRARRELSEAESTE</sequence>
<dbReference type="PANTHER" id="PTHR30341:SF0">
    <property type="entry name" value="NA(+)_H(+) ANTIPORTER NHAA"/>
    <property type="match status" value="1"/>
</dbReference>
<comment type="catalytic activity">
    <reaction evidence="11">
        <text>Na(+)(in) + 2 H(+)(out) = Na(+)(out) + 2 H(+)(in)</text>
        <dbReference type="Rhea" id="RHEA:29251"/>
        <dbReference type="ChEBI" id="CHEBI:15378"/>
        <dbReference type="ChEBI" id="CHEBI:29101"/>
    </reaction>
</comment>
<evidence type="ECO:0000256" key="6">
    <source>
        <dbReference type="ARBA" id="ARBA00022989"/>
    </source>
</evidence>
<keyword evidence="6 11" id="KW-1133">Transmembrane helix</keyword>
<dbReference type="OrthoDB" id="9808135at2"/>
<feature type="transmembrane region" description="Helical" evidence="11">
    <location>
        <begin position="119"/>
        <end position="138"/>
    </location>
</feature>
<feature type="transmembrane region" description="Helical" evidence="11">
    <location>
        <begin position="282"/>
        <end position="304"/>
    </location>
</feature>
<comment type="similarity">
    <text evidence="11">Belongs to the NhaA Na(+)/H(+) (TC 2.A.33) antiporter family.</text>
</comment>
<keyword evidence="8 11" id="KW-0406">Ion transport</keyword>
<organism evidence="12 13">
    <name type="scientific">Curtobacterium luteum</name>
    <dbReference type="NCBI Taxonomy" id="33881"/>
    <lineage>
        <taxon>Bacteria</taxon>
        <taxon>Bacillati</taxon>
        <taxon>Actinomycetota</taxon>
        <taxon>Actinomycetes</taxon>
        <taxon>Micrococcales</taxon>
        <taxon>Microbacteriaceae</taxon>
        <taxon>Curtobacterium</taxon>
    </lineage>
</organism>
<evidence type="ECO:0000256" key="2">
    <source>
        <dbReference type="ARBA" id="ARBA00022448"/>
    </source>
</evidence>
<comment type="function">
    <text evidence="11">Na(+)/H(+) antiporter that extrudes sodium in exchange for external protons.</text>
</comment>
<dbReference type="RefSeq" id="WP_058727165.1">
    <property type="nucleotide sequence ID" value="NZ_LDQC01000129.1"/>
</dbReference>
<dbReference type="EMBL" id="LDQC01000129">
    <property type="protein sequence ID" value="KTR02202.1"/>
    <property type="molecule type" value="Genomic_DNA"/>
</dbReference>
<evidence type="ECO:0000256" key="10">
    <source>
        <dbReference type="ARBA" id="ARBA00023201"/>
    </source>
</evidence>
<keyword evidence="9 11" id="KW-0472">Membrane</keyword>
<keyword evidence="2 11" id="KW-0813">Transport</keyword>
<dbReference type="Proteomes" id="UP000078252">
    <property type="component" value="Unassembled WGS sequence"/>
</dbReference>
<evidence type="ECO:0000256" key="1">
    <source>
        <dbReference type="ARBA" id="ARBA00004429"/>
    </source>
</evidence>
<feature type="transmembrane region" description="Helical" evidence="11">
    <location>
        <begin position="353"/>
        <end position="374"/>
    </location>
</feature>
<evidence type="ECO:0000256" key="4">
    <source>
        <dbReference type="ARBA" id="ARBA00022475"/>
    </source>
</evidence>
<evidence type="ECO:0000256" key="8">
    <source>
        <dbReference type="ARBA" id="ARBA00023065"/>
    </source>
</evidence>
<dbReference type="NCBIfam" id="TIGR00773">
    <property type="entry name" value="NhaA"/>
    <property type="match status" value="1"/>
</dbReference>
<keyword evidence="5 11" id="KW-0812">Transmembrane</keyword>
<feature type="transmembrane region" description="Helical" evidence="11">
    <location>
        <begin position="316"/>
        <end position="338"/>
    </location>
</feature>
<evidence type="ECO:0000256" key="11">
    <source>
        <dbReference type="HAMAP-Rule" id="MF_01844"/>
    </source>
</evidence>
<feature type="transmembrane region" description="Helical" evidence="11">
    <location>
        <begin position="92"/>
        <end position="113"/>
    </location>
</feature>
<evidence type="ECO:0000256" key="3">
    <source>
        <dbReference type="ARBA" id="ARBA00022449"/>
    </source>
</evidence>
<keyword evidence="4 11" id="KW-1003">Cell membrane</keyword>
<evidence type="ECO:0000256" key="5">
    <source>
        <dbReference type="ARBA" id="ARBA00022692"/>
    </source>
</evidence>
<feature type="transmembrane region" description="Helical" evidence="11">
    <location>
        <begin position="174"/>
        <end position="190"/>
    </location>
</feature>
<proteinExistence type="inferred from homology"/>
<feature type="transmembrane region" description="Helical" evidence="11">
    <location>
        <begin position="202"/>
        <end position="218"/>
    </location>
</feature>
<feature type="transmembrane region" description="Helical" evidence="11">
    <location>
        <begin position="53"/>
        <end position="71"/>
    </location>
</feature>
<gene>
    <name evidence="11" type="primary">nhaA</name>
    <name evidence="12" type="ORF">NS184_16520</name>
</gene>
<dbReference type="GO" id="GO:0015385">
    <property type="term" value="F:sodium:proton antiporter activity"/>
    <property type="evidence" value="ECO:0007669"/>
    <property type="project" value="UniProtKB-UniRule"/>
</dbReference>
<comment type="caution">
    <text evidence="12">The sequence shown here is derived from an EMBL/GenBank/DDBJ whole genome shotgun (WGS) entry which is preliminary data.</text>
</comment>
<feature type="transmembrane region" description="Helical" evidence="11">
    <location>
        <begin position="147"/>
        <end position="168"/>
    </location>
</feature>
<evidence type="ECO:0000256" key="7">
    <source>
        <dbReference type="ARBA" id="ARBA00023053"/>
    </source>
</evidence>
<name>A0A175RHI9_9MICO</name>
<dbReference type="Pfam" id="PF06965">
    <property type="entry name" value="Na_H_antiport_1"/>
    <property type="match status" value="1"/>
</dbReference>
<dbReference type="InterPro" id="IPR004670">
    <property type="entry name" value="NhaA"/>
</dbReference>
<evidence type="ECO:0000313" key="12">
    <source>
        <dbReference type="EMBL" id="KTR02202.1"/>
    </source>
</evidence>
<keyword evidence="10 11" id="KW-0739">Sodium transport</keyword>
<keyword evidence="3 11" id="KW-0050">Antiport</keyword>
<dbReference type="Gene3D" id="1.20.1530.10">
    <property type="entry name" value="Na+/H+ antiporter like domain"/>
    <property type="match status" value="1"/>
</dbReference>
<evidence type="ECO:0000256" key="9">
    <source>
        <dbReference type="ARBA" id="ARBA00023136"/>
    </source>
</evidence>
<dbReference type="PATRIC" id="fig|33881.3.peg.346"/>
<comment type="subcellular location">
    <subcellularLocation>
        <location evidence="1">Cell inner membrane</location>
        <topology evidence="1">Multi-pass membrane protein</topology>
    </subcellularLocation>
    <subcellularLocation>
        <location evidence="11">Cell membrane</location>
        <topology evidence="11">Multi-pass membrane protein</topology>
    </subcellularLocation>
</comment>
<dbReference type="AlphaFoldDB" id="A0A175RHI9"/>
<dbReference type="InterPro" id="IPR023171">
    <property type="entry name" value="Na/H_antiporter_dom_sf"/>
</dbReference>
<accession>A0A175RHI9</accession>
<keyword evidence="7 11" id="KW-0915">Sodium</keyword>
<reference evidence="12 13" key="1">
    <citation type="journal article" date="2016" name="Front. Microbiol.">
        <title>Genomic Resource of Rice Seed Associated Bacteria.</title>
        <authorList>
            <person name="Midha S."/>
            <person name="Bansal K."/>
            <person name="Sharma S."/>
            <person name="Kumar N."/>
            <person name="Patil P.P."/>
            <person name="Chaudhry V."/>
            <person name="Patil P.B."/>
        </authorList>
    </citation>
    <scope>NUCLEOTIDE SEQUENCE [LARGE SCALE GENOMIC DNA]</scope>
    <source>
        <strain evidence="12 13">NS184</strain>
    </source>
</reference>
<dbReference type="PANTHER" id="PTHR30341">
    <property type="entry name" value="SODIUM ION/PROTON ANTIPORTER NHAA-RELATED"/>
    <property type="match status" value="1"/>
</dbReference>
<dbReference type="HAMAP" id="MF_01844">
    <property type="entry name" value="NhaA"/>
    <property type="match status" value="1"/>
</dbReference>
<evidence type="ECO:0000313" key="13">
    <source>
        <dbReference type="Proteomes" id="UP000078252"/>
    </source>
</evidence>
<dbReference type="GO" id="GO:0006885">
    <property type="term" value="P:regulation of pH"/>
    <property type="evidence" value="ECO:0007669"/>
    <property type="project" value="UniProtKB-UniRule"/>
</dbReference>
<protein>
    <recommendedName>
        <fullName evidence="11">Na(+)/H(+) antiporter NhaA</fullName>
    </recommendedName>
    <alternativeName>
        <fullName evidence="11">Sodium/proton antiporter NhaA</fullName>
    </alternativeName>
</protein>
<dbReference type="GO" id="GO:0005886">
    <property type="term" value="C:plasma membrane"/>
    <property type="evidence" value="ECO:0007669"/>
    <property type="project" value="UniProtKB-SubCell"/>
</dbReference>